<evidence type="ECO:0000313" key="2">
    <source>
        <dbReference type="Ensembl" id="ENSKMAP00000019389.1"/>
    </source>
</evidence>
<evidence type="ECO:0000256" key="1">
    <source>
        <dbReference type="SAM" id="SignalP"/>
    </source>
</evidence>
<keyword evidence="1" id="KW-0732">Signal</keyword>
<sequence>MKPFAAFLLVCFVSVEEAGALGVPPLTGFKHLLWDGATPAHQVLLRAAAVGVPGPELADIRPAEAFDGRRRAEGASAWRGGSSRRPVCGAQRQRGSLLVRNQRTSVSNRNSKALFYSQRNTVNISDVDM</sequence>
<proteinExistence type="predicted"/>
<dbReference type="Ensembl" id="ENSKMAT00000019652.1">
    <property type="protein sequence ID" value="ENSKMAP00000019389.1"/>
    <property type="gene ID" value="ENSKMAG00000014413.1"/>
</dbReference>
<reference evidence="2" key="2">
    <citation type="submission" date="2025-09" db="UniProtKB">
        <authorList>
            <consortium name="Ensembl"/>
        </authorList>
    </citation>
    <scope>IDENTIFICATION</scope>
</reference>
<organism evidence="2 3">
    <name type="scientific">Kryptolebias marmoratus</name>
    <name type="common">Mangrove killifish</name>
    <name type="synonym">Rivulus marmoratus</name>
    <dbReference type="NCBI Taxonomy" id="37003"/>
    <lineage>
        <taxon>Eukaryota</taxon>
        <taxon>Metazoa</taxon>
        <taxon>Chordata</taxon>
        <taxon>Craniata</taxon>
        <taxon>Vertebrata</taxon>
        <taxon>Euteleostomi</taxon>
        <taxon>Actinopterygii</taxon>
        <taxon>Neopterygii</taxon>
        <taxon>Teleostei</taxon>
        <taxon>Neoteleostei</taxon>
        <taxon>Acanthomorphata</taxon>
        <taxon>Ovalentaria</taxon>
        <taxon>Atherinomorphae</taxon>
        <taxon>Cyprinodontiformes</taxon>
        <taxon>Rivulidae</taxon>
        <taxon>Kryptolebias</taxon>
    </lineage>
</organism>
<feature type="chain" id="PRO_5045783678" evidence="1">
    <location>
        <begin position="21"/>
        <end position="129"/>
    </location>
</feature>
<reference evidence="2" key="1">
    <citation type="submission" date="2025-08" db="UniProtKB">
        <authorList>
            <consortium name="Ensembl"/>
        </authorList>
    </citation>
    <scope>IDENTIFICATION</scope>
</reference>
<feature type="signal peptide" evidence="1">
    <location>
        <begin position="1"/>
        <end position="20"/>
    </location>
</feature>
<protein>
    <submittedName>
        <fullName evidence="2">Uncharacterized protein</fullName>
    </submittedName>
</protein>
<evidence type="ECO:0000313" key="3">
    <source>
        <dbReference type="Proteomes" id="UP000264800"/>
    </source>
</evidence>
<dbReference type="AlphaFoldDB" id="A0A3Q3B5H3"/>
<dbReference type="Proteomes" id="UP000264800">
    <property type="component" value="Unplaced"/>
</dbReference>
<keyword evidence="3" id="KW-1185">Reference proteome</keyword>
<accession>A0A3Q3B5H3</accession>
<name>A0A3Q3B5H3_KRYMA</name>